<evidence type="ECO:0000256" key="1">
    <source>
        <dbReference type="SAM" id="MobiDB-lite"/>
    </source>
</evidence>
<evidence type="ECO:0000313" key="4">
    <source>
        <dbReference type="Proteomes" id="UP001175000"/>
    </source>
</evidence>
<feature type="compositionally biased region" description="Polar residues" evidence="1">
    <location>
        <begin position="133"/>
        <end position="145"/>
    </location>
</feature>
<dbReference type="Proteomes" id="UP001175000">
    <property type="component" value="Unassembled WGS sequence"/>
</dbReference>
<evidence type="ECO:0000313" key="3">
    <source>
        <dbReference type="EMBL" id="KAK0627819.1"/>
    </source>
</evidence>
<keyword evidence="2" id="KW-0812">Transmembrane</keyword>
<feature type="transmembrane region" description="Helical" evidence="2">
    <location>
        <begin position="307"/>
        <end position="331"/>
    </location>
</feature>
<feature type="region of interest" description="Disordered" evidence="1">
    <location>
        <begin position="186"/>
        <end position="266"/>
    </location>
</feature>
<dbReference type="AlphaFoldDB" id="A0AA39X5S3"/>
<comment type="caution">
    <text evidence="3">The sequence shown here is derived from an EMBL/GenBank/DDBJ whole genome shotgun (WGS) entry which is preliminary data.</text>
</comment>
<feature type="compositionally biased region" description="Basic and acidic residues" evidence="1">
    <location>
        <begin position="233"/>
        <end position="260"/>
    </location>
</feature>
<keyword evidence="2" id="KW-0472">Membrane</keyword>
<reference evidence="3" key="1">
    <citation type="submission" date="2023-06" db="EMBL/GenBank/DDBJ databases">
        <title>Genome-scale phylogeny and comparative genomics of the fungal order Sordariales.</title>
        <authorList>
            <consortium name="Lawrence Berkeley National Laboratory"/>
            <person name="Hensen N."/>
            <person name="Bonometti L."/>
            <person name="Westerberg I."/>
            <person name="Brannstrom I.O."/>
            <person name="Guillou S."/>
            <person name="Cros-Aarteil S."/>
            <person name="Calhoun S."/>
            <person name="Haridas S."/>
            <person name="Kuo A."/>
            <person name="Mondo S."/>
            <person name="Pangilinan J."/>
            <person name="Riley R."/>
            <person name="Labutti K."/>
            <person name="Andreopoulos B."/>
            <person name="Lipzen A."/>
            <person name="Chen C."/>
            <person name="Yanf M."/>
            <person name="Daum C."/>
            <person name="Ng V."/>
            <person name="Clum A."/>
            <person name="Steindorff A."/>
            <person name="Ohm R."/>
            <person name="Martin F."/>
            <person name="Silar P."/>
            <person name="Natvig D."/>
            <person name="Lalanne C."/>
            <person name="Gautier V."/>
            <person name="Ament-Velasquez S.L."/>
            <person name="Kruys A."/>
            <person name="Hutchinson M.I."/>
            <person name="Powell A.J."/>
            <person name="Barry K."/>
            <person name="Miller A.N."/>
            <person name="Grigoriev I.V."/>
            <person name="Debuchy R."/>
            <person name="Gladieux P."/>
            <person name="Thoren M.H."/>
            <person name="Johannesson H."/>
        </authorList>
    </citation>
    <scope>NUCLEOTIDE SEQUENCE</scope>
    <source>
        <strain evidence="3">CBS 606.72</strain>
    </source>
</reference>
<feature type="compositionally biased region" description="Polar residues" evidence="1">
    <location>
        <begin position="200"/>
        <end position="216"/>
    </location>
</feature>
<evidence type="ECO:0000256" key="2">
    <source>
        <dbReference type="SAM" id="Phobius"/>
    </source>
</evidence>
<organism evidence="3 4">
    <name type="scientific">Immersiella caudata</name>
    <dbReference type="NCBI Taxonomy" id="314043"/>
    <lineage>
        <taxon>Eukaryota</taxon>
        <taxon>Fungi</taxon>
        <taxon>Dikarya</taxon>
        <taxon>Ascomycota</taxon>
        <taxon>Pezizomycotina</taxon>
        <taxon>Sordariomycetes</taxon>
        <taxon>Sordariomycetidae</taxon>
        <taxon>Sordariales</taxon>
        <taxon>Lasiosphaeriaceae</taxon>
        <taxon>Immersiella</taxon>
    </lineage>
</organism>
<accession>A0AA39X5S3</accession>
<keyword evidence="4" id="KW-1185">Reference proteome</keyword>
<dbReference type="EMBL" id="JAULSU010000002">
    <property type="protein sequence ID" value="KAK0627819.1"/>
    <property type="molecule type" value="Genomic_DNA"/>
</dbReference>
<feature type="region of interest" description="Disordered" evidence="1">
    <location>
        <begin position="133"/>
        <end position="165"/>
    </location>
</feature>
<name>A0AA39X5S3_9PEZI</name>
<keyword evidence="2" id="KW-1133">Transmembrane helix</keyword>
<sequence>MPTPRPAPSKSEKHDHEYENEKLPIPLSILIPNHKTCYAPLHPSRLNPTAPPHPLSITVVNTRRKLYKTRCKRSDVGLGQRLLRRKAAVAYRSEIDQRPEEREGPNWRAAIGSTNIAGNGDNNNNTWLNRFASRQTQGGRGSTNRFAGLGYRDNGNSGGNTGSGNRFAALGDKGNTIRGNRFAPGAVSGGRFAPGAGWNGRQQSWTTRRGQSQGVIVSQRGRHQHQQRVYPSTEKDAEAEEKVPDGTTAYEHRNDNDARRTGSPRHNRAFHTVDISRVQSQLLMTTEPGIAVAFPIRQKPDIASVRLAVVLIALVCIVGLVQCALRTLWWVSDVLE</sequence>
<protein>
    <submittedName>
        <fullName evidence="3">Uncharacterized protein</fullName>
    </submittedName>
</protein>
<gene>
    <name evidence="3" type="ORF">B0T14DRAFT_563593</name>
</gene>
<proteinExistence type="predicted"/>